<sequence length="269" mass="29476">MTTSADFATQPIGFGTWPFQDDEAERAVASAIDVGYRLIDTASKYENEAAVGRGIAASGVPREEIFIQTKLRGHDHGDVRGALERSLEWLGVEYLDSWLIHWPLPMLGLYPKAFEEMAQAKQDGLVREIGLSNFLPEHLDVIKQETGLVPAVDQVQCDPGLNRPELRAELATRGIQMQSWSPLARGGEVLEAAPVLEVADARGLTAGQVVLAWHRAVGAVPIARSGNPQRQRENLAAVAIELTPEEVTKISSLPQRGLGDFDPRTRDER</sequence>
<dbReference type="PROSITE" id="PS00798">
    <property type="entry name" value="ALDOKETO_REDUCTASE_1"/>
    <property type="match status" value="1"/>
</dbReference>
<dbReference type="Proteomes" id="UP001170379">
    <property type="component" value="Unassembled WGS sequence"/>
</dbReference>
<keyword evidence="3" id="KW-0560">Oxidoreductase</keyword>
<evidence type="ECO:0000256" key="2">
    <source>
        <dbReference type="ARBA" id="ARBA00022857"/>
    </source>
</evidence>
<dbReference type="PIRSF" id="PIRSF000097">
    <property type="entry name" value="AKR"/>
    <property type="match status" value="1"/>
</dbReference>
<dbReference type="PANTHER" id="PTHR43827:SF3">
    <property type="entry name" value="NADP-DEPENDENT OXIDOREDUCTASE DOMAIN-CONTAINING PROTEIN"/>
    <property type="match status" value="1"/>
</dbReference>
<comment type="similarity">
    <text evidence="1">Belongs to the aldo/keto reductase family.</text>
</comment>
<comment type="caution">
    <text evidence="5">The sequence shown here is derived from an EMBL/GenBank/DDBJ whole genome shotgun (WGS) entry which is preliminary data.</text>
</comment>
<gene>
    <name evidence="5" type="ORF">C7K25_09150</name>
</gene>
<reference evidence="5" key="2">
    <citation type="journal article" date="2022" name="Sci. Rep.">
        <title>In silico prediction of the enzymes involved in the degradation of the herbicide molinate by Gulosibacter molinativorax ON4T.</title>
        <authorList>
            <person name="Lopes A.R."/>
            <person name="Bunin E."/>
            <person name="Viana A.T."/>
            <person name="Froufe H."/>
            <person name="Munoz-Merida A."/>
            <person name="Pinho D."/>
            <person name="Figueiredo J."/>
            <person name="Barroso C."/>
            <person name="Vaz-Moreira I."/>
            <person name="Bellanger X."/>
            <person name="Egas C."/>
            <person name="Nunes O.C."/>
        </authorList>
    </citation>
    <scope>NUCLEOTIDE SEQUENCE</scope>
    <source>
        <strain evidence="5">ON4</strain>
    </source>
</reference>
<feature type="domain" description="NADP-dependent oxidoreductase" evidence="4">
    <location>
        <begin position="11"/>
        <end position="252"/>
    </location>
</feature>
<dbReference type="RefSeq" id="WP_026936763.1">
    <property type="nucleotide sequence ID" value="NZ_CP028426.1"/>
</dbReference>
<dbReference type="InterPro" id="IPR036812">
    <property type="entry name" value="NAD(P)_OxRdtase_dom_sf"/>
</dbReference>
<dbReference type="PROSITE" id="PS00062">
    <property type="entry name" value="ALDOKETO_REDUCTASE_2"/>
    <property type="match status" value="1"/>
</dbReference>
<dbReference type="PANTHER" id="PTHR43827">
    <property type="entry name" value="2,5-DIKETO-D-GLUCONIC ACID REDUCTASE"/>
    <property type="match status" value="1"/>
</dbReference>
<dbReference type="InterPro" id="IPR018170">
    <property type="entry name" value="Aldo/ket_reductase_CS"/>
</dbReference>
<dbReference type="InterPro" id="IPR020471">
    <property type="entry name" value="AKR"/>
</dbReference>
<evidence type="ECO:0000259" key="4">
    <source>
        <dbReference type="Pfam" id="PF00248"/>
    </source>
</evidence>
<protein>
    <submittedName>
        <fullName evidence="5">Aldo/keto reductase</fullName>
    </submittedName>
</protein>
<keyword evidence="2" id="KW-0521">NADP</keyword>
<proteinExistence type="inferred from homology"/>
<dbReference type="Gene3D" id="3.20.20.100">
    <property type="entry name" value="NADP-dependent oxidoreductase domain"/>
    <property type="match status" value="1"/>
</dbReference>
<accession>A0ABT7C8P8</accession>
<evidence type="ECO:0000313" key="5">
    <source>
        <dbReference type="EMBL" id="MDJ1371530.1"/>
    </source>
</evidence>
<dbReference type="EMBL" id="PXVD01000013">
    <property type="protein sequence ID" value="MDJ1371530.1"/>
    <property type="molecule type" value="Genomic_DNA"/>
</dbReference>
<dbReference type="Pfam" id="PF00248">
    <property type="entry name" value="Aldo_ket_red"/>
    <property type="match status" value="1"/>
</dbReference>
<organism evidence="5 6">
    <name type="scientific">Gulosibacter molinativorax</name>
    <dbReference type="NCBI Taxonomy" id="256821"/>
    <lineage>
        <taxon>Bacteria</taxon>
        <taxon>Bacillati</taxon>
        <taxon>Actinomycetota</taxon>
        <taxon>Actinomycetes</taxon>
        <taxon>Micrococcales</taxon>
        <taxon>Microbacteriaceae</taxon>
        <taxon>Gulosibacter</taxon>
    </lineage>
</organism>
<reference evidence="5" key="1">
    <citation type="submission" date="2018-03" db="EMBL/GenBank/DDBJ databases">
        <authorList>
            <person name="Nunes O.C."/>
            <person name="Lopes A.R."/>
            <person name="Froufe H."/>
            <person name="Munoz-Merida A."/>
            <person name="Barroso C."/>
            <person name="Egas C."/>
        </authorList>
    </citation>
    <scope>NUCLEOTIDE SEQUENCE</scope>
    <source>
        <strain evidence="5">ON4</strain>
    </source>
</reference>
<keyword evidence="6" id="KW-1185">Reference proteome</keyword>
<dbReference type="SUPFAM" id="SSF51430">
    <property type="entry name" value="NAD(P)-linked oxidoreductase"/>
    <property type="match status" value="1"/>
</dbReference>
<name>A0ABT7C8P8_9MICO</name>
<evidence type="ECO:0000256" key="1">
    <source>
        <dbReference type="ARBA" id="ARBA00007905"/>
    </source>
</evidence>
<dbReference type="InterPro" id="IPR023210">
    <property type="entry name" value="NADP_OxRdtase_dom"/>
</dbReference>
<evidence type="ECO:0000313" key="6">
    <source>
        <dbReference type="Proteomes" id="UP001170379"/>
    </source>
</evidence>
<evidence type="ECO:0000256" key="3">
    <source>
        <dbReference type="ARBA" id="ARBA00023002"/>
    </source>
</evidence>
<dbReference type="PRINTS" id="PR00069">
    <property type="entry name" value="ALDKETRDTASE"/>
</dbReference>